<comment type="caution">
    <text evidence="6">The sequence shown here is derived from an EMBL/GenBank/DDBJ whole genome shotgun (WGS) entry which is preliminary data.</text>
</comment>
<organism evidence="6 7">
    <name type="scientific">Coniosporium apollinis</name>
    <dbReference type="NCBI Taxonomy" id="61459"/>
    <lineage>
        <taxon>Eukaryota</taxon>
        <taxon>Fungi</taxon>
        <taxon>Dikarya</taxon>
        <taxon>Ascomycota</taxon>
        <taxon>Pezizomycotina</taxon>
        <taxon>Dothideomycetes</taxon>
        <taxon>Dothideomycetes incertae sedis</taxon>
        <taxon>Coniosporium</taxon>
    </lineage>
</organism>
<evidence type="ECO:0000256" key="3">
    <source>
        <dbReference type="SAM" id="MobiDB-lite"/>
    </source>
</evidence>
<dbReference type="EMBL" id="JAPDRL010000081">
    <property type="protein sequence ID" value="KAJ9658934.1"/>
    <property type="molecule type" value="Genomic_DNA"/>
</dbReference>
<keyword evidence="7" id="KW-1185">Reference proteome</keyword>
<evidence type="ECO:0000259" key="4">
    <source>
        <dbReference type="Pfam" id="PF08389"/>
    </source>
</evidence>
<evidence type="ECO:0000259" key="5">
    <source>
        <dbReference type="Pfam" id="PF19273"/>
    </source>
</evidence>
<reference evidence="6" key="1">
    <citation type="submission" date="2022-10" db="EMBL/GenBank/DDBJ databases">
        <title>Culturing micro-colonial fungi from biological soil crusts in the Mojave desert and describing Neophaeococcomyces mojavensis, and introducing the new genera and species Taxawa tesnikishii.</title>
        <authorList>
            <person name="Kurbessoian T."/>
            <person name="Stajich J.E."/>
        </authorList>
    </citation>
    <scope>NUCLEOTIDE SEQUENCE</scope>
    <source>
        <strain evidence="6">TK_1</strain>
    </source>
</reference>
<dbReference type="Proteomes" id="UP001172684">
    <property type="component" value="Unassembled WGS sequence"/>
</dbReference>
<proteinExistence type="predicted"/>
<dbReference type="SUPFAM" id="SSF48371">
    <property type="entry name" value="ARM repeat"/>
    <property type="match status" value="1"/>
</dbReference>
<dbReference type="InterPro" id="IPR011989">
    <property type="entry name" value="ARM-like"/>
</dbReference>
<dbReference type="PANTHER" id="PTHR11223:SF3">
    <property type="entry name" value="EXPORTIN-5"/>
    <property type="match status" value="1"/>
</dbReference>
<evidence type="ECO:0000313" key="7">
    <source>
        <dbReference type="Proteomes" id="UP001172684"/>
    </source>
</evidence>
<keyword evidence="1" id="KW-0819">tRNA processing</keyword>
<feature type="region of interest" description="Disordered" evidence="3">
    <location>
        <begin position="1"/>
        <end position="26"/>
    </location>
</feature>
<comment type="function">
    <text evidence="2">tRNA nucleus export receptor which facilitates tRNA translocation across the nuclear pore complex. Involved in pre-tRNA splicing, probably by affecting the interaction of pre-tRNA with splicing endonuclease.</text>
</comment>
<feature type="compositionally biased region" description="Polar residues" evidence="3">
    <location>
        <begin position="9"/>
        <end position="26"/>
    </location>
</feature>
<dbReference type="PANTHER" id="PTHR11223">
    <property type="entry name" value="EXPORTIN 1/5"/>
    <property type="match status" value="1"/>
</dbReference>
<dbReference type="InterPro" id="IPR016024">
    <property type="entry name" value="ARM-type_fold"/>
</dbReference>
<feature type="domain" description="Exportin-1/Importin-beta-like" evidence="4">
    <location>
        <begin position="123"/>
        <end position="182"/>
    </location>
</feature>
<sequence>MAMNGEVAHTTNGSSQAPTSSTTDNDLSQLRKALDTAYDPHTSPELRQQATALLDEAKHYPQAPTYGFQLAIEKSHPPTLRHYGLSMLEFSIKYVWDEYNQQQADEITHLVIQLARSISPQDPTFLRNKIAQLWTELAKRSWGDGWMDMDHHLVAFWETSLEHRALVLYILETLSEDIFIREDAAAGVRGPELGRACVDIFVPQAVLQEHFSKRETGPQVRSGDQGWIVRLCEFLGQSLDPSWPDDQIRYCAIRSLGALRAATTWVMPKAISVTHCVDYFCQALESQPDVELKTAAVEALQAIYGRQGLHDDEFLELVCPMYSPARISMFTDVYNWSTTGWDVHDLDEAKYTLCKKVSELLSTLTNFVEQKPHLVPKGSALHALFSLSFELLGHPSLTVSIPILHSWTKLLRGRILQDSEVSLLIKGPFLETCSQRLVRYEALPEDCTDITFLFLNEDFDTVPERHAFIGNYRRYCVDMVEIMVRRMPLEAIPHILVQADTVLKNLYQGQPPFSMQDFSKGSPTMLRAEAQITVIDAALKGYLKWLSRDGSDPQQRESDRNIIEDNLEQWCSRVLATEIQDPELVRKIIQLTVAISTKALPTRPSLAGTILEYIINIRFDDNEAFPLYSEAVKSLDSTCASELQRLAIAFPDFFMSAYSELERKLEQVMSSRLGGNDRRASGFKSFLFIINQRSTPKDEAERLERRNRLEEALNATALSWQNSELTEAGRTFDGFLRVLGLDQLPNFFSTRQLHRVEDWSAQRLDAEGQALQNHILEKCQTLPLRQTKHLLAASTEKVREDSQIFETACELWSSKLPSILQALLPLIAQAQAFHNMDNWSQYPEEMQLIIRRVLTDRFWQAGISSESRDDFFARVSESKTTFEGFASTVRGTVRQIRETSFFILYGMSRFRDFFYGIPGLPQGLSEALYNDAHALSTHHLSVLLSMSTNLIEQCPVHLRPHFLPPVVAGLVSKLDMKISAEWDSINTRISQSGDNDNLGDEMKAESILRQLTFSSLTLVSTLLDYPRTGKQVYTLEYSLTSGSSAPLTVFTLPDLPRSSQTPHPMYKFILATPTAMEPLLLFLAHALTFRDTRSCSLAVRILRGTLPHYRDASPVRDFLAFDVLRTAITSLHEPYFVDVQKDLAGLIAQIIRLDAETARGLILSMSGMKERAAKVERAFEGICAEGKGERQQRALVLDLLGDIRGVGIHEMGKIERPKRRERVREEYMEPEQTGIVRGEEDFEGVQDMFG</sequence>
<dbReference type="Gene3D" id="1.25.10.10">
    <property type="entry name" value="Leucine-rich Repeat Variant"/>
    <property type="match status" value="1"/>
</dbReference>
<evidence type="ECO:0000256" key="1">
    <source>
        <dbReference type="ARBA" id="ARBA00022694"/>
    </source>
</evidence>
<gene>
    <name evidence="6" type="primary">MSN5</name>
    <name evidence="6" type="ORF">H2201_007584</name>
</gene>
<dbReference type="Pfam" id="PF19273">
    <property type="entry name" value="Exportin-5"/>
    <property type="match status" value="1"/>
</dbReference>
<dbReference type="InterPro" id="IPR045478">
    <property type="entry name" value="Exportin-5_C"/>
</dbReference>
<name>A0ABQ9NNY9_9PEZI</name>
<dbReference type="Pfam" id="PF08389">
    <property type="entry name" value="Xpo1"/>
    <property type="match status" value="1"/>
</dbReference>
<accession>A0ABQ9NNY9</accession>
<evidence type="ECO:0000256" key="2">
    <source>
        <dbReference type="ARBA" id="ARBA00025147"/>
    </source>
</evidence>
<dbReference type="InterPro" id="IPR013598">
    <property type="entry name" value="Exportin-1/Importin-b-like"/>
</dbReference>
<protein>
    <submittedName>
        <fullName evidence="6">Karyopherin</fullName>
    </submittedName>
</protein>
<evidence type="ECO:0000313" key="6">
    <source>
        <dbReference type="EMBL" id="KAJ9658934.1"/>
    </source>
</evidence>
<feature type="domain" description="Exportin-5 C-terminal" evidence="5">
    <location>
        <begin position="348"/>
        <end position="1206"/>
    </location>
</feature>
<dbReference type="InterPro" id="IPR045065">
    <property type="entry name" value="XPO1/5"/>
</dbReference>